<dbReference type="InterPro" id="IPR010181">
    <property type="entry name" value="CGCAxxGCC_motif"/>
</dbReference>
<organism evidence="1">
    <name type="scientific">hydrothermal vent metagenome</name>
    <dbReference type="NCBI Taxonomy" id="652676"/>
    <lineage>
        <taxon>unclassified sequences</taxon>
        <taxon>metagenomes</taxon>
        <taxon>ecological metagenomes</taxon>
    </lineage>
</organism>
<reference evidence="1" key="1">
    <citation type="submission" date="2018-06" db="EMBL/GenBank/DDBJ databases">
        <authorList>
            <person name="Zhirakovskaya E."/>
        </authorList>
    </citation>
    <scope>NUCLEOTIDE SEQUENCE</scope>
</reference>
<dbReference type="AlphaFoldDB" id="A0A3B1B7C0"/>
<dbReference type="EMBL" id="UOFZ01000163">
    <property type="protein sequence ID" value="VAX14186.1"/>
    <property type="molecule type" value="Genomic_DNA"/>
</dbReference>
<name>A0A3B1B7C0_9ZZZZ</name>
<dbReference type="NCBIfam" id="TIGR01909">
    <property type="entry name" value="C_GCAxxG_C_C"/>
    <property type="match status" value="1"/>
</dbReference>
<proteinExistence type="predicted"/>
<evidence type="ECO:0000313" key="1">
    <source>
        <dbReference type="EMBL" id="VAX14186.1"/>
    </source>
</evidence>
<accession>A0A3B1B7C0</accession>
<dbReference type="Pfam" id="PF09719">
    <property type="entry name" value="C_GCAxxG_C_C"/>
    <property type="match status" value="1"/>
</dbReference>
<gene>
    <name evidence="1" type="ORF">MNBD_GAMMA24-2670</name>
</gene>
<sequence>MGANKKSAMAEKAYELAFNYELEYGCCPQCVLTTVKETIGYVTDDTIKASHGLSGGGGLTGVGACGALTGGLMALSCKRGREREDFAKGKYITNFKHGQKLIERFKTEFGGVTCQELQQQFTGKTFDLWDAKEYAQFDKEREHQCAHASAMVSKWVVELL</sequence>
<evidence type="ECO:0008006" key="2">
    <source>
        <dbReference type="Google" id="ProtNLM"/>
    </source>
</evidence>
<protein>
    <recommendedName>
        <fullName evidence="2">C_GCAxxG_C_C family protein</fullName>
    </recommendedName>
</protein>